<dbReference type="PROSITE" id="PS51257">
    <property type="entry name" value="PROKAR_LIPOPROTEIN"/>
    <property type="match status" value="1"/>
</dbReference>
<dbReference type="NCBIfam" id="TIGR01845">
    <property type="entry name" value="outer_NodT"/>
    <property type="match status" value="1"/>
</dbReference>
<evidence type="ECO:0000256" key="1">
    <source>
        <dbReference type="ARBA" id="ARBA00007613"/>
    </source>
</evidence>
<dbReference type="InterPro" id="IPR003423">
    <property type="entry name" value="OMP_efflux"/>
</dbReference>
<organism evidence="3 4">
    <name type="scientific">Nitrosomonas europaea (strain ATCC 19718 / CIP 103999 / KCTC 2705 / NBRC 14298)</name>
    <dbReference type="NCBI Taxonomy" id="228410"/>
    <lineage>
        <taxon>Bacteria</taxon>
        <taxon>Pseudomonadati</taxon>
        <taxon>Pseudomonadota</taxon>
        <taxon>Betaproteobacteria</taxon>
        <taxon>Nitrosomonadales</taxon>
        <taxon>Nitrosomonadaceae</taxon>
        <taxon>Nitrosomonas</taxon>
    </lineage>
</organism>
<gene>
    <name evidence="3" type="ordered locus">NE0668</name>
</gene>
<keyword evidence="2" id="KW-0449">Lipoprotein</keyword>
<dbReference type="HOGENOM" id="CLU_012817_13_0_4"/>
<reference evidence="3 4" key="1">
    <citation type="journal article" date="2003" name="J. Bacteriol.">
        <title>Complete genome sequence of the ammonia-oxidizing bacterium and obligate chemolithoautotroph Nitrosomonas europaea.</title>
        <authorList>
            <person name="Chain P."/>
            <person name="Lamerdin J."/>
            <person name="Larimer F."/>
            <person name="Regala W."/>
            <person name="Land M."/>
            <person name="Hauser L."/>
            <person name="Hooper A."/>
            <person name="Klotz M."/>
            <person name="Norton J."/>
            <person name="Sayavedra-Soto L."/>
            <person name="Arciero D."/>
            <person name="Hommes N."/>
            <person name="Whittaker M."/>
            <person name="Arp D."/>
        </authorList>
    </citation>
    <scope>NUCLEOTIDE SEQUENCE [LARGE SCALE GENOMIC DNA]</scope>
    <source>
        <strain evidence="4">ATCC 19718 / CIP 103999 / KCTC 2705 / NBRC 14298</strain>
    </source>
</reference>
<sequence length="462" mass="49786">MIRISLFSLVALTSLVACGTTSEVRTPSSLPAAQMEFIEARTPGVVTTALPAQWWHLFDDTELDAHVERALTANADLHIAIANLETARAMVRQADAIRLPATVIESGAGPDQADKQPSTSSIPKTSYELGATVAYEIDLFGRLSSGVRAARADAAASAALVDAARIAVVGDTVAAYIDYCGAVQTRTLTKSLVRAHEHSFQLIDQQFQEGEVSPLEVAQAQTVLQRARANLAPLEADRRRALFRLATLEGFPPSATDGWHLSCHSIPKIEVPLPVGDGTALLARRPDVREAEQRVIAATARIDIAHADLYPKISLGSSLGLIAGRFDAILTPLITWPFPNRSAVRARIAAAKGQEAAALATWDAVILRALREVETALADYRAEQVRRTDLMSALIESEKAVRRAQARFRLGADSYLLVLDAERTRTDIATLTATSDLRIAQIQIALFRALGGGWKQPSGQVK</sequence>
<feature type="signal peptide" evidence="2">
    <location>
        <begin position="1"/>
        <end position="19"/>
    </location>
</feature>
<dbReference type="PANTHER" id="PTHR30203">
    <property type="entry name" value="OUTER MEMBRANE CATION EFFLUX PROTEIN"/>
    <property type="match status" value="1"/>
</dbReference>
<keyword evidence="4" id="KW-1185">Reference proteome</keyword>
<feature type="chain" id="PRO_5001442627" evidence="2">
    <location>
        <begin position="20"/>
        <end position="462"/>
    </location>
</feature>
<comment type="similarity">
    <text evidence="1 2">Belongs to the outer membrane factor (OMF) (TC 1.B.17) family.</text>
</comment>
<keyword evidence="2" id="KW-0564">Palmitate</keyword>
<keyword evidence="2" id="KW-0472">Membrane</keyword>
<dbReference type="AlphaFoldDB" id="Q82WK6"/>
<dbReference type="EMBL" id="AL954747">
    <property type="protein sequence ID" value="CAD84579.1"/>
    <property type="molecule type" value="Genomic_DNA"/>
</dbReference>
<dbReference type="Pfam" id="PF02321">
    <property type="entry name" value="OEP"/>
    <property type="match status" value="2"/>
</dbReference>
<dbReference type="Proteomes" id="UP000001416">
    <property type="component" value="Chromosome"/>
</dbReference>
<dbReference type="GeneID" id="87103863"/>
<dbReference type="InterPro" id="IPR010131">
    <property type="entry name" value="MdtP/NodT-like"/>
</dbReference>
<keyword evidence="2" id="KW-1134">Transmembrane beta strand</keyword>
<dbReference type="Gene3D" id="1.20.1600.10">
    <property type="entry name" value="Outer membrane efflux proteins (OEP)"/>
    <property type="match status" value="1"/>
</dbReference>
<dbReference type="OrthoDB" id="9770517at2"/>
<dbReference type="PhylomeDB" id="Q82WK6"/>
<dbReference type="GO" id="GO:0015562">
    <property type="term" value="F:efflux transmembrane transporter activity"/>
    <property type="evidence" value="ECO:0007669"/>
    <property type="project" value="InterPro"/>
</dbReference>
<comment type="subcellular location">
    <subcellularLocation>
        <location evidence="2">Cell membrane</location>
        <topology evidence="2">Lipid-anchor</topology>
    </subcellularLocation>
</comment>
<proteinExistence type="inferred from homology"/>
<dbReference type="KEGG" id="neu:NE0668"/>
<dbReference type="STRING" id="228410.NE0668"/>
<dbReference type="RefSeq" id="WP_011111289.1">
    <property type="nucleotide sequence ID" value="NC_004757.1"/>
</dbReference>
<dbReference type="PANTHER" id="PTHR30203:SF21">
    <property type="entry name" value="OUTER MEMBRANE COMPONENT OF MULTIDRUG EFFLUX PUMP-RELATED"/>
    <property type="match status" value="1"/>
</dbReference>
<accession>Q82WK6</accession>
<dbReference type="Gene3D" id="2.20.200.10">
    <property type="entry name" value="Outer membrane efflux proteins (OEP)"/>
    <property type="match status" value="1"/>
</dbReference>
<dbReference type="SUPFAM" id="SSF56954">
    <property type="entry name" value="Outer membrane efflux proteins (OEP)"/>
    <property type="match status" value="1"/>
</dbReference>
<protein>
    <submittedName>
        <fullName evidence="3">Outer membrane efflux protein</fullName>
    </submittedName>
</protein>
<evidence type="ECO:0000313" key="4">
    <source>
        <dbReference type="Proteomes" id="UP000001416"/>
    </source>
</evidence>
<name>Q82WK6_NITEU</name>
<keyword evidence="2" id="KW-0732">Signal</keyword>
<evidence type="ECO:0000313" key="3">
    <source>
        <dbReference type="EMBL" id="CAD84579.1"/>
    </source>
</evidence>
<keyword evidence="2" id="KW-0812">Transmembrane</keyword>
<dbReference type="GO" id="GO:0005886">
    <property type="term" value="C:plasma membrane"/>
    <property type="evidence" value="ECO:0007669"/>
    <property type="project" value="UniProtKB-SubCell"/>
</dbReference>
<dbReference type="eggNOG" id="COG1538">
    <property type="taxonomic scope" value="Bacteria"/>
</dbReference>
<evidence type="ECO:0000256" key="2">
    <source>
        <dbReference type="RuleBase" id="RU362097"/>
    </source>
</evidence>